<keyword evidence="4" id="KW-1185">Reference proteome</keyword>
<dbReference type="NCBIfam" id="TIGR01552">
    <property type="entry name" value="phd_fam"/>
    <property type="match status" value="1"/>
</dbReference>
<evidence type="ECO:0000313" key="3">
    <source>
        <dbReference type="EMBL" id="MBB5130264.1"/>
    </source>
</evidence>
<name>A0A7W8FDC1_9ACTN</name>
<dbReference type="InterPro" id="IPR036165">
    <property type="entry name" value="YefM-like_sf"/>
</dbReference>
<gene>
    <name evidence="3" type="ORF">FHS32_007061</name>
</gene>
<dbReference type="Gene3D" id="3.40.1620.10">
    <property type="entry name" value="YefM-like domain"/>
    <property type="match status" value="1"/>
</dbReference>
<evidence type="ECO:0000313" key="4">
    <source>
        <dbReference type="Proteomes" id="UP000568022"/>
    </source>
</evidence>
<dbReference type="Proteomes" id="UP000568022">
    <property type="component" value="Unassembled WGS sequence"/>
</dbReference>
<proteinExistence type="inferred from homology"/>
<dbReference type="SUPFAM" id="SSF143120">
    <property type="entry name" value="YefM-like"/>
    <property type="match status" value="1"/>
</dbReference>
<accession>A0A7W8FDC1</accession>
<reference evidence="3 4" key="1">
    <citation type="submission" date="2020-08" db="EMBL/GenBank/DDBJ databases">
        <title>Genomic Encyclopedia of Type Strains, Phase III (KMG-III): the genomes of soil and plant-associated and newly described type strains.</title>
        <authorList>
            <person name="Whitman W."/>
        </authorList>
    </citation>
    <scope>NUCLEOTIDE SEQUENCE [LARGE SCALE GENOMIC DNA]</scope>
    <source>
        <strain evidence="3 4">CECT 3226</strain>
    </source>
</reference>
<comment type="similarity">
    <text evidence="1 2">Belongs to the phD/YefM antitoxin family.</text>
</comment>
<evidence type="ECO:0000256" key="1">
    <source>
        <dbReference type="ARBA" id="ARBA00009981"/>
    </source>
</evidence>
<organism evidence="3 4">
    <name type="scientific">Streptomyces griseoloalbus</name>
    <dbReference type="NCBI Taxonomy" id="67303"/>
    <lineage>
        <taxon>Bacteria</taxon>
        <taxon>Bacillati</taxon>
        <taxon>Actinomycetota</taxon>
        <taxon>Actinomycetes</taxon>
        <taxon>Kitasatosporales</taxon>
        <taxon>Streptomycetaceae</taxon>
        <taxon>Streptomyces</taxon>
    </lineage>
</organism>
<dbReference type="InterPro" id="IPR006442">
    <property type="entry name" value="Antitoxin_Phd/YefM"/>
</dbReference>
<comment type="function">
    <text evidence="2">Antitoxin component of a type II toxin-antitoxin (TA) system.</text>
</comment>
<dbReference type="Pfam" id="PF02604">
    <property type="entry name" value="PhdYeFM_antitox"/>
    <property type="match status" value="1"/>
</dbReference>
<evidence type="ECO:0000256" key="2">
    <source>
        <dbReference type="RuleBase" id="RU362080"/>
    </source>
</evidence>
<dbReference type="AlphaFoldDB" id="A0A7W8FDC1"/>
<protein>
    <recommendedName>
        <fullName evidence="2">Antitoxin</fullName>
    </recommendedName>
</protein>
<comment type="caution">
    <text evidence="3">The sequence shown here is derived from an EMBL/GenBank/DDBJ whole genome shotgun (WGS) entry which is preliminary data.</text>
</comment>
<dbReference type="EMBL" id="JACHJE010000033">
    <property type="protein sequence ID" value="MBB5130264.1"/>
    <property type="molecule type" value="Genomic_DNA"/>
</dbReference>
<sequence length="99" mass="11030">MTETPTEHRAKIAEARNVLGEVISRARYANEPTILVNRGKEAAVIVSHPFYEQAKRDRALIELLKRRAEEGQAGDTADARIKGEALYVALVSAERELDD</sequence>